<proteinExistence type="predicted"/>
<organism evidence="2 3">
    <name type="scientific">Folsomia candida</name>
    <name type="common">Springtail</name>
    <dbReference type="NCBI Taxonomy" id="158441"/>
    <lineage>
        <taxon>Eukaryota</taxon>
        <taxon>Metazoa</taxon>
        <taxon>Ecdysozoa</taxon>
        <taxon>Arthropoda</taxon>
        <taxon>Hexapoda</taxon>
        <taxon>Collembola</taxon>
        <taxon>Entomobryomorpha</taxon>
        <taxon>Isotomoidea</taxon>
        <taxon>Isotomidae</taxon>
        <taxon>Proisotominae</taxon>
        <taxon>Folsomia</taxon>
    </lineage>
</organism>
<evidence type="ECO:0000313" key="2">
    <source>
        <dbReference type="EMBL" id="OXA50520.1"/>
    </source>
</evidence>
<comment type="caution">
    <text evidence="2">The sequence shown here is derived from an EMBL/GenBank/DDBJ whole genome shotgun (WGS) entry which is preliminary data.</text>
</comment>
<evidence type="ECO:0000313" key="3">
    <source>
        <dbReference type="Proteomes" id="UP000198287"/>
    </source>
</evidence>
<dbReference type="AlphaFoldDB" id="A0A226DZS0"/>
<feature type="chain" id="PRO_5012375430" evidence="1">
    <location>
        <begin position="23"/>
        <end position="146"/>
    </location>
</feature>
<keyword evidence="1" id="KW-0732">Signal</keyword>
<keyword evidence="2" id="KW-0640">Prion</keyword>
<evidence type="ECO:0000256" key="1">
    <source>
        <dbReference type="SAM" id="SignalP"/>
    </source>
</evidence>
<dbReference type="Proteomes" id="UP000198287">
    <property type="component" value="Unassembled WGS sequence"/>
</dbReference>
<name>A0A226DZS0_FOLCA</name>
<sequence length="146" mass="15324">MASYHQYLAVAILLIVIAVAQSKPQQPPGKVINVEVGGHCSASAAPTGPGGSWQVIDKDTKKVCPPGTTCRTGACNCDDLPDGTVMSNSWDPVKGERTCKRVGGQKCQETPQCVAGAACTGGVCVCDKTNQDVFCPEEKRDIMILN</sequence>
<keyword evidence="2" id="KW-0034">Amyloid</keyword>
<dbReference type="OrthoDB" id="504708at2759"/>
<dbReference type="EMBL" id="LNIX01000009">
    <property type="protein sequence ID" value="OXA50520.1"/>
    <property type="molecule type" value="Genomic_DNA"/>
</dbReference>
<accession>A0A226DZS0</accession>
<protein>
    <submittedName>
        <fullName evidence="2">Prion-like-(Q/N-rich) domain-bearing protein 25</fullName>
    </submittedName>
</protein>
<reference evidence="2 3" key="1">
    <citation type="submission" date="2015-12" db="EMBL/GenBank/DDBJ databases">
        <title>The genome of Folsomia candida.</title>
        <authorList>
            <person name="Faddeeva A."/>
            <person name="Derks M.F."/>
            <person name="Anvar Y."/>
            <person name="Smit S."/>
            <person name="Van Straalen N."/>
            <person name="Roelofs D."/>
        </authorList>
    </citation>
    <scope>NUCLEOTIDE SEQUENCE [LARGE SCALE GENOMIC DNA]</scope>
    <source>
        <strain evidence="2 3">VU population</strain>
        <tissue evidence="2">Whole body</tissue>
    </source>
</reference>
<keyword evidence="3" id="KW-1185">Reference proteome</keyword>
<gene>
    <name evidence="2" type="ORF">Fcan01_14809</name>
</gene>
<feature type="signal peptide" evidence="1">
    <location>
        <begin position="1"/>
        <end position="22"/>
    </location>
</feature>